<feature type="domain" description="SnoaL-like" evidence="1">
    <location>
        <begin position="31"/>
        <end position="124"/>
    </location>
</feature>
<sequence length="139" mass="16085">MTPQQYERTQAIAQRFIRELHRLESGDESAVESLALMFVDNGRLSNPMLEHEGRECCGREEVAAFWRQYRKSFQEIHSEFLEVTVNPLAAGLFWRSRGKDAAGEPVDYHGVSLLMLNEAGHIQRFEGYFDSRQLERVAH</sequence>
<dbReference type="KEGG" id="rta:Rta_16890"/>
<dbReference type="InterPro" id="IPR037401">
    <property type="entry name" value="SnoaL-like"/>
</dbReference>
<dbReference type="HOGENOM" id="CLU_119503_1_0_4"/>
<dbReference type="Pfam" id="PF12680">
    <property type="entry name" value="SnoaL_2"/>
    <property type="match status" value="1"/>
</dbReference>
<accession>F5Y695</accession>
<dbReference type="EMBL" id="CP000245">
    <property type="protein sequence ID" value="AEG92781.1"/>
    <property type="molecule type" value="Genomic_DNA"/>
</dbReference>
<name>F5Y695_RAMTT</name>
<dbReference type="Gene3D" id="3.10.450.50">
    <property type="match status" value="1"/>
</dbReference>
<organism evidence="2 3">
    <name type="scientific">Ramlibacter tataouinensis (strain ATCC BAA-407 / DSM 14655 / LMG 21543 / TTB310)</name>
    <dbReference type="NCBI Taxonomy" id="365046"/>
    <lineage>
        <taxon>Bacteria</taxon>
        <taxon>Pseudomonadati</taxon>
        <taxon>Pseudomonadota</taxon>
        <taxon>Betaproteobacteria</taxon>
        <taxon>Burkholderiales</taxon>
        <taxon>Comamonadaceae</taxon>
        <taxon>Ramlibacter</taxon>
    </lineage>
</organism>
<dbReference type="Proteomes" id="UP000008385">
    <property type="component" value="Chromosome"/>
</dbReference>
<dbReference type="OrthoDB" id="582607at2"/>
<keyword evidence="3" id="KW-1185">Reference proteome</keyword>
<evidence type="ECO:0000313" key="2">
    <source>
        <dbReference type="EMBL" id="AEG92781.1"/>
    </source>
</evidence>
<reference evidence="2 3" key="2">
    <citation type="journal article" date="2011" name="PLoS ONE">
        <title>The Cyst-Dividing Bacterium Ramlibacter tataouinensis TTB310 Genome Reveals a Well-Stocked Toolbox for Adaptation to a Desert Environment.</title>
        <authorList>
            <person name="De Luca G."/>
            <person name="Barakat M."/>
            <person name="Ortet P."/>
            <person name="Fochesato S."/>
            <person name="Jourlin-Castelli C."/>
            <person name="Ansaldi M."/>
            <person name="Py B."/>
            <person name="Fichant G."/>
            <person name="Coutinho P.M."/>
            <person name="Voulhoux R."/>
            <person name="Bastien O."/>
            <person name="Marechal E."/>
            <person name="Henrissat B."/>
            <person name="Quentin Y."/>
            <person name="Noirot P."/>
            <person name="Filloux A."/>
            <person name="Mejean V."/>
            <person name="Dubow M.S."/>
            <person name="Barras F."/>
            <person name="Barbe V."/>
            <person name="Weissenbach J."/>
            <person name="Mihalcescu I."/>
            <person name="Vermeglio A."/>
            <person name="Achouak W."/>
            <person name="Heulin T."/>
        </authorList>
    </citation>
    <scope>NUCLEOTIDE SEQUENCE [LARGE SCALE GENOMIC DNA]</scope>
    <source>
        <strain evidence="3">ATCC BAA-407 / DSM 14655 / LMG 21543 / TTB310</strain>
    </source>
</reference>
<evidence type="ECO:0000259" key="1">
    <source>
        <dbReference type="Pfam" id="PF12680"/>
    </source>
</evidence>
<reference evidence="3" key="1">
    <citation type="submission" date="2006-01" db="EMBL/GenBank/DDBJ databases">
        <title>Genome of the cyst-dividing bacterium Ramlibacter tataouinensis.</title>
        <authorList>
            <person name="Barakat M."/>
            <person name="Ortet P."/>
            <person name="De Luca G."/>
            <person name="Jourlin-Castelli C."/>
            <person name="Ansaldi M."/>
            <person name="Py B."/>
            <person name="Fichant G."/>
            <person name="Coutinho P."/>
            <person name="Voulhoux R."/>
            <person name="Bastien O."/>
            <person name="Roy S."/>
            <person name="Marechal E."/>
            <person name="Henrissat B."/>
            <person name="Quentin Y."/>
            <person name="Noirot P."/>
            <person name="Filloux A."/>
            <person name="Mejean V."/>
            <person name="DuBow M."/>
            <person name="Barras F."/>
            <person name="Heulin T."/>
        </authorList>
    </citation>
    <scope>NUCLEOTIDE SEQUENCE [LARGE SCALE GENOMIC DNA]</scope>
    <source>
        <strain evidence="3">ATCC BAA-407 / DSM 14655 / LMG 21543 / TTB310</strain>
    </source>
</reference>
<evidence type="ECO:0000313" key="3">
    <source>
        <dbReference type="Proteomes" id="UP000008385"/>
    </source>
</evidence>
<dbReference type="SUPFAM" id="SSF54427">
    <property type="entry name" value="NTF2-like"/>
    <property type="match status" value="1"/>
</dbReference>
<dbReference type="RefSeq" id="WP_013901013.1">
    <property type="nucleotide sequence ID" value="NC_015677.1"/>
</dbReference>
<proteinExistence type="predicted"/>
<dbReference type="eggNOG" id="COG3631">
    <property type="taxonomic scope" value="Bacteria"/>
</dbReference>
<dbReference type="InterPro" id="IPR032710">
    <property type="entry name" value="NTF2-like_dom_sf"/>
</dbReference>
<gene>
    <name evidence="2" type="ordered locus">Rta_16890</name>
</gene>
<dbReference type="AlphaFoldDB" id="F5Y695"/>
<protein>
    <recommendedName>
        <fullName evidence="1">SnoaL-like domain-containing protein</fullName>
    </recommendedName>
</protein>